<dbReference type="GO" id="GO:0042761">
    <property type="term" value="P:very long-chain fatty acid biosynthetic process"/>
    <property type="evidence" value="ECO:0007669"/>
    <property type="project" value="TreeGrafter"/>
</dbReference>
<keyword evidence="7 10" id="KW-0443">Lipid metabolism</keyword>
<feature type="transmembrane region" description="Helical" evidence="10">
    <location>
        <begin position="239"/>
        <end position="259"/>
    </location>
</feature>
<evidence type="ECO:0000256" key="3">
    <source>
        <dbReference type="ARBA" id="ARBA00022679"/>
    </source>
</evidence>
<evidence type="ECO:0000256" key="11">
    <source>
        <dbReference type="SAM" id="MobiDB-lite"/>
    </source>
</evidence>
<evidence type="ECO:0000256" key="2">
    <source>
        <dbReference type="ARBA" id="ARBA00022516"/>
    </source>
</evidence>
<keyword evidence="13" id="KW-1185">Reference proteome</keyword>
<evidence type="ECO:0000256" key="1">
    <source>
        <dbReference type="ARBA" id="ARBA00004141"/>
    </source>
</evidence>
<feature type="region of interest" description="Disordered" evidence="11">
    <location>
        <begin position="559"/>
        <end position="610"/>
    </location>
</feature>
<dbReference type="EC" id="2.3.1.-" evidence="10"/>
<keyword evidence="5 10" id="KW-0276">Fatty acid metabolism</keyword>
<gene>
    <name evidence="12" type="ORF">BU16DRAFT_529706</name>
</gene>
<evidence type="ECO:0000256" key="9">
    <source>
        <dbReference type="ARBA" id="ARBA00023160"/>
    </source>
</evidence>
<accession>A0A6A6QJH4</accession>
<name>A0A6A6QJH4_9PEZI</name>
<evidence type="ECO:0000313" key="13">
    <source>
        <dbReference type="Proteomes" id="UP000799750"/>
    </source>
</evidence>
<evidence type="ECO:0000256" key="4">
    <source>
        <dbReference type="ARBA" id="ARBA00022692"/>
    </source>
</evidence>
<dbReference type="EMBL" id="MU004194">
    <property type="protein sequence ID" value="KAF2492372.1"/>
    <property type="molecule type" value="Genomic_DNA"/>
</dbReference>
<dbReference type="InterPro" id="IPR002076">
    <property type="entry name" value="ELO_fam"/>
</dbReference>
<evidence type="ECO:0000313" key="12">
    <source>
        <dbReference type="EMBL" id="KAF2492372.1"/>
    </source>
</evidence>
<dbReference type="GO" id="GO:0019367">
    <property type="term" value="P:fatty acid elongation, saturated fatty acid"/>
    <property type="evidence" value="ECO:0007669"/>
    <property type="project" value="TreeGrafter"/>
</dbReference>
<comment type="similarity">
    <text evidence="10">Belongs to the ELO family.</text>
</comment>
<feature type="transmembrane region" description="Helical" evidence="10">
    <location>
        <begin position="54"/>
        <end position="72"/>
    </location>
</feature>
<keyword evidence="4 10" id="KW-0812">Transmembrane</keyword>
<dbReference type="GO" id="GO:0009922">
    <property type="term" value="F:fatty acid elongase activity"/>
    <property type="evidence" value="ECO:0007669"/>
    <property type="project" value="InterPro"/>
</dbReference>
<keyword evidence="6 10" id="KW-1133">Transmembrane helix</keyword>
<dbReference type="OrthoDB" id="10259681at2759"/>
<sequence length="610" mass="67464">MSGPSFHVKVPSSSLFKFPPDSAPPALPPPNEYSFGSPFPIPAKLYNQALSEKWPITIASIYVVTVVSINAYNRKQGNKPWAISKTGWFKAFVVLHSSFLAVYSGVTFAAMVRALSRSFPAIDNEYGLVGFTDALCKIHGPRGLGDAVTYNSSADLWESKNRLIQLGSNNLPDSTDVGRIWNEGLAFWGWFFYLSKFYEVLDTAIILAKGKRSSTLQTYHHAGAMFCMWAGIRFMSPPIWMFVLVNSGIHTMMYTYYTVSALRYRVPQFIKRTLTTLQILQFVVGVGFAAIHLFVSYSVPVSTPYTIFNTVKSAASALSSTIDSSIIPAATANVGAIIKKLAYRAAGQEGLAENVRNTQGEIFGHEAEKVEETVNREIRYRNEYKEIPCIDTTGQSFAIWLNVVYLLPLTALFIRFFVRSYFKRTSVSAKHPTHHHAIAKAGHDAVHGFNRELESLGENLENGVANLASKATKNAKKSDFQTPVKNAARTVKNASNSAAQKLKETPNTPSMVDEFDEKLRKTVKDGYDSPPAKRAQEIAAQYAKDGKKIPESLASKLQQALKEQKEVDPKVKPEEEEDSLLGAGDEEDGLSTTDPKEEGVSYAEKVKDES</sequence>
<evidence type="ECO:0000256" key="10">
    <source>
        <dbReference type="RuleBase" id="RU361115"/>
    </source>
</evidence>
<keyword evidence="3 10" id="KW-0808">Transferase</keyword>
<dbReference type="Pfam" id="PF01151">
    <property type="entry name" value="ELO"/>
    <property type="match status" value="1"/>
</dbReference>
<feature type="transmembrane region" description="Helical" evidence="10">
    <location>
        <begin position="397"/>
        <end position="418"/>
    </location>
</feature>
<comment type="catalytic activity">
    <reaction evidence="10">
        <text>an acyl-CoA + malonyl-CoA + H(+) = a 3-oxoacyl-CoA + CO2 + CoA</text>
        <dbReference type="Rhea" id="RHEA:50252"/>
        <dbReference type="ChEBI" id="CHEBI:15378"/>
        <dbReference type="ChEBI" id="CHEBI:16526"/>
        <dbReference type="ChEBI" id="CHEBI:57287"/>
        <dbReference type="ChEBI" id="CHEBI:57384"/>
        <dbReference type="ChEBI" id="CHEBI:58342"/>
        <dbReference type="ChEBI" id="CHEBI:90726"/>
    </reaction>
    <physiologicalReaction direction="left-to-right" evidence="10">
        <dbReference type="Rhea" id="RHEA:50253"/>
    </physiologicalReaction>
</comment>
<keyword evidence="2 10" id="KW-0444">Lipid biosynthesis</keyword>
<dbReference type="Proteomes" id="UP000799750">
    <property type="component" value="Unassembled WGS sequence"/>
</dbReference>
<feature type="transmembrane region" description="Helical" evidence="10">
    <location>
        <begin position="93"/>
        <end position="115"/>
    </location>
</feature>
<evidence type="ECO:0000256" key="8">
    <source>
        <dbReference type="ARBA" id="ARBA00023136"/>
    </source>
</evidence>
<evidence type="ECO:0000256" key="6">
    <source>
        <dbReference type="ARBA" id="ARBA00022989"/>
    </source>
</evidence>
<feature type="compositionally biased region" description="Basic and acidic residues" evidence="11">
    <location>
        <begin position="594"/>
        <end position="610"/>
    </location>
</feature>
<feature type="compositionally biased region" description="Basic and acidic residues" evidence="11">
    <location>
        <begin position="562"/>
        <end position="573"/>
    </location>
</feature>
<keyword evidence="9 10" id="KW-0275">Fatty acid biosynthesis</keyword>
<proteinExistence type="inferred from homology"/>
<feature type="region of interest" description="Disordered" evidence="11">
    <location>
        <begin position="490"/>
        <end position="514"/>
    </location>
</feature>
<reference evidence="12" key="1">
    <citation type="journal article" date="2020" name="Stud. Mycol.">
        <title>101 Dothideomycetes genomes: a test case for predicting lifestyles and emergence of pathogens.</title>
        <authorList>
            <person name="Haridas S."/>
            <person name="Albert R."/>
            <person name="Binder M."/>
            <person name="Bloem J."/>
            <person name="Labutti K."/>
            <person name="Salamov A."/>
            <person name="Andreopoulos B."/>
            <person name="Baker S."/>
            <person name="Barry K."/>
            <person name="Bills G."/>
            <person name="Bluhm B."/>
            <person name="Cannon C."/>
            <person name="Castanera R."/>
            <person name="Culley D."/>
            <person name="Daum C."/>
            <person name="Ezra D."/>
            <person name="Gonzalez J."/>
            <person name="Henrissat B."/>
            <person name="Kuo A."/>
            <person name="Liang C."/>
            <person name="Lipzen A."/>
            <person name="Lutzoni F."/>
            <person name="Magnuson J."/>
            <person name="Mondo S."/>
            <person name="Nolan M."/>
            <person name="Ohm R."/>
            <person name="Pangilinan J."/>
            <person name="Park H.-J."/>
            <person name="Ramirez L."/>
            <person name="Alfaro M."/>
            <person name="Sun H."/>
            <person name="Tritt A."/>
            <person name="Yoshinaga Y."/>
            <person name="Zwiers L.-H."/>
            <person name="Turgeon B."/>
            <person name="Goodwin S."/>
            <person name="Spatafora J."/>
            <person name="Crous P."/>
            <person name="Grigoriev I."/>
        </authorList>
    </citation>
    <scope>NUCLEOTIDE SEQUENCE</scope>
    <source>
        <strain evidence="12">CBS 269.34</strain>
    </source>
</reference>
<feature type="transmembrane region" description="Helical" evidence="10">
    <location>
        <begin position="279"/>
        <end position="299"/>
    </location>
</feature>
<feature type="compositionally biased region" description="Acidic residues" evidence="11">
    <location>
        <begin position="574"/>
        <end position="589"/>
    </location>
</feature>
<comment type="subcellular location">
    <subcellularLocation>
        <location evidence="1">Membrane</location>
        <topology evidence="1">Multi-pass membrane protein</topology>
    </subcellularLocation>
</comment>
<feature type="compositionally biased region" description="Polar residues" evidence="11">
    <location>
        <begin position="492"/>
        <end position="510"/>
    </location>
</feature>
<dbReference type="GO" id="GO:0034625">
    <property type="term" value="P:fatty acid elongation, monounsaturated fatty acid"/>
    <property type="evidence" value="ECO:0007669"/>
    <property type="project" value="TreeGrafter"/>
</dbReference>
<dbReference type="AlphaFoldDB" id="A0A6A6QJH4"/>
<evidence type="ECO:0000256" key="5">
    <source>
        <dbReference type="ARBA" id="ARBA00022832"/>
    </source>
</evidence>
<organism evidence="12 13">
    <name type="scientific">Lophium mytilinum</name>
    <dbReference type="NCBI Taxonomy" id="390894"/>
    <lineage>
        <taxon>Eukaryota</taxon>
        <taxon>Fungi</taxon>
        <taxon>Dikarya</taxon>
        <taxon>Ascomycota</taxon>
        <taxon>Pezizomycotina</taxon>
        <taxon>Dothideomycetes</taxon>
        <taxon>Pleosporomycetidae</taxon>
        <taxon>Mytilinidiales</taxon>
        <taxon>Mytilinidiaceae</taxon>
        <taxon>Lophium</taxon>
    </lineage>
</organism>
<dbReference type="PANTHER" id="PTHR11157">
    <property type="entry name" value="FATTY ACID ACYL TRANSFERASE-RELATED"/>
    <property type="match status" value="1"/>
</dbReference>
<evidence type="ECO:0000256" key="7">
    <source>
        <dbReference type="ARBA" id="ARBA00023098"/>
    </source>
</evidence>
<keyword evidence="8 10" id="KW-0472">Membrane</keyword>
<dbReference type="GO" id="GO:0034626">
    <property type="term" value="P:fatty acid elongation, polyunsaturated fatty acid"/>
    <property type="evidence" value="ECO:0007669"/>
    <property type="project" value="TreeGrafter"/>
</dbReference>
<dbReference type="GO" id="GO:0005789">
    <property type="term" value="C:endoplasmic reticulum membrane"/>
    <property type="evidence" value="ECO:0007669"/>
    <property type="project" value="TreeGrafter"/>
</dbReference>
<dbReference type="PANTHER" id="PTHR11157:SF169">
    <property type="entry name" value="ELONGATION OF FATTY ACIDS PROTEIN"/>
    <property type="match status" value="1"/>
</dbReference>
<dbReference type="GO" id="GO:0030148">
    <property type="term" value="P:sphingolipid biosynthetic process"/>
    <property type="evidence" value="ECO:0007669"/>
    <property type="project" value="TreeGrafter"/>
</dbReference>
<protein>
    <recommendedName>
        <fullName evidence="10">Elongation of fatty acids protein</fullName>
        <ecNumber evidence="10">2.3.1.-</ecNumber>
    </recommendedName>
</protein>